<evidence type="ECO:0000256" key="6">
    <source>
        <dbReference type="ARBA" id="ARBA00022968"/>
    </source>
</evidence>
<dbReference type="SUPFAM" id="SSF49854">
    <property type="entry name" value="Spermadhesin, CUB domain"/>
    <property type="match status" value="2"/>
</dbReference>
<dbReference type="GO" id="GO:0016020">
    <property type="term" value="C:membrane"/>
    <property type="evidence" value="ECO:0007669"/>
    <property type="project" value="UniProtKB-SubCell"/>
</dbReference>
<dbReference type="PROSITE" id="PS00135">
    <property type="entry name" value="TRYPSIN_SER"/>
    <property type="match status" value="1"/>
</dbReference>
<evidence type="ECO:0000256" key="2">
    <source>
        <dbReference type="ARBA" id="ARBA00022670"/>
    </source>
</evidence>
<dbReference type="PANTHER" id="PTHR24252:SF20">
    <property type="entry name" value="LOW QUALITY PROTEIN: TRANSMEMBRANE PROTEASE SERINE 6"/>
    <property type="match status" value="1"/>
</dbReference>
<dbReference type="SMART" id="SM00192">
    <property type="entry name" value="LDLa"/>
    <property type="match status" value="3"/>
</dbReference>
<organism evidence="16 17">
    <name type="scientific">Amphiprion ocellaris</name>
    <name type="common">Clown anemonefish</name>
    <dbReference type="NCBI Taxonomy" id="80972"/>
    <lineage>
        <taxon>Eukaryota</taxon>
        <taxon>Metazoa</taxon>
        <taxon>Chordata</taxon>
        <taxon>Craniata</taxon>
        <taxon>Vertebrata</taxon>
        <taxon>Euteleostomi</taxon>
        <taxon>Actinopterygii</taxon>
        <taxon>Neopterygii</taxon>
        <taxon>Teleostei</taxon>
        <taxon>Neoteleostei</taxon>
        <taxon>Acanthomorphata</taxon>
        <taxon>Ovalentaria</taxon>
        <taxon>Pomacentridae</taxon>
        <taxon>Amphiprion</taxon>
    </lineage>
</organism>
<dbReference type="GO" id="GO:0004252">
    <property type="term" value="F:serine-type endopeptidase activity"/>
    <property type="evidence" value="ECO:0007669"/>
    <property type="project" value="InterPro"/>
</dbReference>
<dbReference type="InterPro" id="IPR036364">
    <property type="entry name" value="SEA_dom_sf"/>
</dbReference>
<feature type="domain" description="Peptidase S1" evidence="15">
    <location>
        <begin position="585"/>
        <end position="821"/>
    </location>
</feature>
<keyword evidence="8 12" id="KW-0472">Membrane</keyword>
<evidence type="ECO:0000259" key="15">
    <source>
        <dbReference type="PROSITE" id="PS50240"/>
    </source>
</evidence>
<gene>
    <name evidence="16" type="primary">TMPRSS6</name>
</gene>
<dbReference type="InterPro" id="IPR018114">
    <property type="entry name" value="TRYPSIN_HIS"/>
</dbReference>
<dbReference type="SUPFAM" id="SSF50494">
    <property type="entry name" value="Trypsin-like serine proteases"/>
    <property type="match status" value="1"/>
</dbReference>
<proteinExistence type="predicted"/>
<dbReference type="GeneTree" id="ENSGT00940000160104"/>
<evidence type="ECO:0000256" key="4">
    <source>
        <dbReference type="ARBA" id="ARBA00022801"/>
    </source>
</evidence>
<feature type="domain" description="CUB" evidence="13">
    <location>
        <begin position="344"/>
        <end position="460"/>
    </location>
</feature>
<dbReference type="InterPro" id="IPR001314">
    <property type="entry name" value="Peptidase_S1A"/>
</dbReference>
<evidence type="ECO:0000256" key="9">
    <source>
        <dbReference type="ARBA" id="ARBA00023157"/>
    </source>
</evidence>
<dbReference type="InterPro" id="IPR001254">
    <property type="entry name" value="Trypsin_dom"/>
</dbReference>
<evidence type="ECO:0000256" key="10">
    <source>
        <dbReference type="PROSITE-ProRule" id="PRU00124"/>
    </source>
</evidence>
<keyword evidence="7 12" id="KW-1133">Transmembrane helix</keyword>
<keyword evidence="6" id="KW-0735">Signal-anchor</keyword>
<evidence type="ECO:0000256" key="12">
    <source>
        <dbReference type="SAM" id="Phobius"/>
    </source>
</evidence>
<feature type="disulfide bond" evidence="10">
    <location>
        <begin position="518"/>
        <end position="533"/>
    </location>
</feature>
<dbReference type="Pfam" id="PF00089">
    <property type="entry name" value="Trypsin"/>
    <property type="match status" value="1"/>
</dbReference>
<dbReference type="Proteomes" id="UP001501940">
    <property type="component" value="Chromosome 4"/>
</dbReference>
<evidence type="ECO:0008006" key="18">
    <source>
        <dbReference type="Google" id="ProtNLM"/>
    </source>
</evidence>
<dbReference type="Pfam" id="PF01390">
    <property type="entry name" value="SEA"/>
    <property type="match status" value="1"/>
</dbReference>
<keyword evidence="5 11" id="KW-0720">Serine protease</keyword>
<dbReference type="SMART" id="SM00020">
    <property type="entry name" value="Tryp_SPc"/>
    <property type="match status" value="1"/>
</dbReference>
<name>A0AAQ5ZZN0_AMPOC</name>
<dbReference type="SMART" id="SM00042">
    <property type="entry name" value="CUB"/>
    <property type="match status" value="2"/>
</dbReference>
<dbReference type="InterPro" id="IPR000859">
    <property type="entry name" value="CUB_dom"/>
</dbReference>
<dbReference type="Gene3D" id="2.40.10.10">
    <property type="entry name" value="Trypsin-like serine proteases"/>
    <property type="match status" value="1"/>
</dbReference>
<dbReference type="Ensembl" id="ENSAOCT00000074153.1">
    <property type="protein sequence ID" value="ENSAOCP00000070499.1"/>
    <property type="gene ID" value="ENSAOCG00000011943.2"/>
</dbReference>
<dbReference type="PROSITE" id="PS50024">
    <property type="entry name" value="SEA"/>
    <property type="match status" value="1"/>
</dbReference>
<evidence type="ECO:0000256" key="5">
    <source>
        <dbReference type="ARBA" id="ARBA00022825"/>
    </source>
</evidence>
<evidence type="ECO:0000313" key="17">
    <source>
        <dbReference type="Proteomes" id="UP001501940"/>
    </source>
</evidence>
<dbReference type="InterPro" id="IPR033116">
    <property type="entry name" value="TRYPSIN_SER"/>
</dbReference>
<keyword evidence="3 12" id="KW-0812">Transmembrane</keyword>
<feature type="disulfide bond" evidence="10">
    <location>
        <begin position="466"/>
        <end position="478"/>
    </location>
</feature>
<dbReference type="Gene3D" id="4.10.400.10">
    <property type="entry name" value="Low-density Lipoprotein Receptor"/>
    <property type="match status" value="3"/>
</dbReference>
<evidence type="ECO:0000313" key="16">
    <source>
        <dbReference type="Ensembl" id="ENSAOCP00000070499.1"/>
    </source>
</evidence>
<dbReference type="PROSITE" id="PS01180">
    <property type="entry name" value="CUB"/>
    <property type="match status" value="1"/>
</dbReference>
<keyword evidence="2 11" id="KW-0645">Protease</keyword>
<dbReference type="AlphaFoldDB" id="A0AAQ5ZZN0"/>
<dbReference type="InterPro" id="IPR000082">
    <property type="entry name" value="SEA_dom"/>
</dbReference>
<dbReference type="FunFam" id="2.40.10.10:FF:000003">
    <property type="entry name" value="Transmembrane serine protease 3"/>
    <property type="match status" value="1"/>
</dbReference>
<accession>A0AAQ5ZZN0</accession>
<dbReference type="CDD" id="cd00112">
    <property type="entry name" value="LDLa"/>
    <property type="match status" value="3"/>
</dbReference>
<keyword evidence="9 10" id="KW-1015">Disulfide bond</keyword>
<dbReference type="SUPFAM" id="SSF57424">
    <property type="entry name" value="LDL receptor-like module"/>
    <property type="match status" value="2"/>
</dbReference>
<reference evidence="16" key="3">
    <citation type="submission" date="2025-09" db="UniProtKB">
        <authorList>
            <consortium name="Ensembl"/>
        </authorList>
    </citation>
    <scope>IDENTIFICATION</scope>
</reference>
<feature type="disulfide bond" evidence="10">
    <location>
        <begin position="539"/>
        <end position="551"/>
    </location>
</feature>
<dbReference type="InterPro" id="IPR002172">
    <property type="entry name" value="LDrepeatLR_classA_rpt"/>
</dbReference>
<dbReference type="PANTHER" id="PTHR24252">
    <property type="entry name" value="ACROSIN-RELATED"/>
    <property type="match status" value="1"/>
</dbReference>
<evidence type="ECO:0000259" key="13">
    <source>
        <dbReference type="PROSITE" id="PS01180"/>
    </source>
</evidence>
<dbReference type="InterPro" id="IPR035914">
    <property type="entry name" value="Sperma_CUB_dom_sf"/>
</dbReference>
<reference evidence="16 17" key="1">
    <citation type="submission" date="2022-01" db="EMBL/GenBank/DDBJ databases">
        <title>A chromosome-scale genome assembly of the false clownfish, Amphiprion ocellaris.</title>
        <authorList>
            <person name="Ryu T."/>
        </authorList>
    </citation>
    <scope>NUCLEOTIDE SEQUENCE [LARGE SCALE GENOMIC DNA]</scope>
</reference>
<evidence type="ECO:0000259" key="14">
    <source>
        <dbReference type="PROSITE" id="PS50024"/>
    </source>
</evidence>
<dbReference type="PROSITE" id="PS50240">
    <property type="entry name" value="TRYPSIN_DOM"/>
    <property type="match status" value="1"/>
</dbReference>
<protein>
    <recommendedName>
        <fullName evidence="18">Transmembrane serine protease 6</fullName>
    </recommendedName>
</protein>
<feature type="transmembrane region" description="Helical" evidence="12">
    <location>
        <begin position="57"/>
        <end position="81"/>
    </location>
</feature>
<dbReference type="InterPro" id="IPR036055">
    <property type="entry name" value="LDL_receptor-like_sf"/>
</dbReference>
<dbReference type="Gene3D" id="3.30.70.960">
    <property type="entry name" value="SEA domain"/>
    <property type="match status" value="1"/>
</dbReference>
<evidence type="ECO:0000256" key="8">
    <source>
        <dbReference type="ARBA" id="ARBA00023136"/>
    </source>
</evidence>
<evidence type="ECO:0000256" key="11">
    <source>
        <dbReference type="RuleBase" id="RU363034"/>
    </source>
</evidence>
<evidence type="ECO:0000256" key="3">
    <source>
        <dbReference type="ARBA" id="ARBA00022692"/>
    </source>
</evidence>
<dbReference type="Gene3D" id="2.60.120.290">
    <property type="entry name" value="Spermadhesin, CUB domain"/>
    <property type="match status" value="2"/>
</dbReference>
<keyword evidence="4 11" id="KW-0378">Hydrolase</keyword>
<reference evidence="16" key="2">
    <citation type="submission" date="2025-08" db="UniProtKB">
        <authorList>
            <consortium name="Ensembl"/>
        </authorList>
    </citation>
    <scope>IDENTIFICATION</scope>
</reference>
<evidence type="ECO:0000256" key="1">
    <source>
        <dbReference type="ARBA" id="ARBA00004606"/>
    </source>
</evidence>
<dbReference type="SUPFAM" id="SSF82671">
    <property type="entry name" value="SEA domain"/>
    <property type="match status" value="1"/>
</dbReference>
<dbReference type="PRINTS" id="PR00722">
    <property type="entry name" value="CHYMOTRYPSIN"/>
</dbReference>
<dbReference type="PROSITE" id="PS00134">
    <property type="entry name" value="TRYPSIN_HIS"/>
    <property type="match status" value="1"/>
</dbReference>
<dbReference type="FunFam" id="2.60.120.290:FF:000027">
    <property type="entry name" value="Transmembrane serine protease 6"/>
    <property type="match status" value="1"/>
</dbReference>
<comment type="subcellular location">
    <subcellularLocation>
        <location evidence="1">Membrane</location>
        <topology evidence="1">Single-pass type II membrane protein</topology>
    </subcellularLocation>
</comment>
<keyword evidence="17" id="KW-1185">Reference proteome</keyword>
<dbReference type="InterPro" id="IPR009003">
    <property type="entry name" value="Peptidase_S1_PA"/>
</dbReference>
<feature type="disulfide bond" evidence="10">
    <location>
        <begin position="482"/>
        <end position="497"/>
    </location>
</feature>
<sequence length="823" mass="91365">MQWHSGMAQKSQFHVTRGSLLLLRTMRSQGVLVCSLQIGAATQAVVRPARKSRSCKCLLAFLIILIIILIAAGATLAWYFLEYRVWVLEARVEQQYTAYLSIINRNFSAHLSSHNSPAFKKEAKGVENVVQKIMKCSSLSRYFNYTTVFAFGEGSVVAHFWIVLSIPSSHVGRITLEMVTGSLEEGLKGYRGSEVEETACVDGYLFHLPTLSVSETDSKVIELLKASFDCYSYQKVVSSSPVALRGPNTQRSSCLWHLQAAPGAQLELHMEWLLPECRDRLVVYNSLTPSDNQLITSVYGCSRHEHVVRVLSSGEWMTVIWKQGLYNYKDPFSLSAQAWDHQECNSSIQLKAVSGVQGTLRTPFFPSYYPPSTNCTWSFIMPSAGMGLSLEFEGYELSRASYNQACTQGQWIIQNRRLCGTRGLQPYNERLFLLSMTTTVVMTSEVSLTGPGLQLHYSIFNLSDPCPGQFLCSVNGLCVPVCDGIKDCPNGLDERNCVCAAQYKCPEDSQCVDYYKVCDQHPDCPEATDEMNCTEAVQCTDMTYVCADGTCLKKPNPECDSVTDCPDASDEKQCDCGLRQFSSRIVGGTNAAEGEWPWQASLQVKGTHICGGALISDQWVVSAAHCFYDDRLYSPSVWTVYLGKLLLNRSSPTEEVARVQRIHLHHYYDDESHDYDLALLKLDRPASVLLAGHARPACLPPPTHQLEPGLLCWVTGWGALREGGAASNVLQKVDVRLVSEEACVRSYGHLVTPRMLCAGYRSGKKDACQGDSGGPLVCQEPSGRWFLAGVVSWGKGCGRPDYYGVYTRITRLTNWMKQIISSS</sequence>
<dbReference type="CDD" id="cd00041">
    <property type="entry name" value="CUB"/>
    <property type="match status" value="1"/>
</dbReference>
<evidence type="ECO:0000256" key="7">
    <source>
        <dbReference type="ARBA" id="ARBA00022989"/>
    </source>
</evidence>
<dbReference type="GO" id="GO:0006508">
    <property type="term" value="P:proteolysis"/>
    <property type="evidence" value="ECO:0007669"/>
    <property type="project" value="UniProtKB-KW"/>
</dbReference>
<dbReference type="InterPro" id="IPR043504">
    <property type="entry name" value="Peptidase_S1_PA_chymotrypsin"/>
</dbReference>
<feature type="disulfide bond" evidence="10">
    <location>
        <begin position="559"/>
        <end position="574"/>
    </location>
</feature>
<feature type="domain" description="SEA" evidence="14">
    <location>
        <begin position="92"/>
        <end position="212"/>
    </location>
</feature>
<comment type="caution">
    <text evidence="10">Lacks conserved residue(s) required for the propagation of feature annotation.</text>
</comment>
<dbReference type="CDD" id="cd00190">
    <property type="entry name" value="Tryp_SPc"/>
    <property type="match status" value="1"/>
</dbReference>
<dbReference type="PROSITE" id="PS50068">
    <property type="entry name" value="LDLRA_2"/>
    <property type="match status" value="3"/>
</dbReference>